<dbReference type="EMBL" id="BJXJ01000025">
    <property type="protein sequence ID" value="GEM76482.1"/>
    <property type="molecule type" value="Genomic_DNA"/>
</dbReference>
<proteinExistence type="predicted"/>
<evidence type="ECO:0000313" key="3">
    <source>
        <dbReference type="Proteomes" id="UP000321922"/>
    </source>
</evidence>
<evidence type="ECO:0000313" key="2">
    <source>
        <dbReference type="EMBL" id="GEM76482.1"/>
    </source>
</evidence>
<dbReference type="AlphaFoldDB" id="A0A511QJ47"/>
<feature type="transmembrane region" description="Helical" evidence="1">
    <location>
        <begin position="67"/>
        <end position="87"/>
    </location>
</feature>
<reference evidence="2 3" key="1">
    <citation type="submission" date="2019-07" db="EMBL/GenBank/DDBJ databases">
        <title>Whole genome shotgun sequence of Vibrio sagamiensis NBRC 104589.</title>
        <authorList>
            <person name="Hosoyama A."/>
            <person name="Uohara A."/>
            <person name="Ohji S."/>
            <person name="Ichikawa N."/>
        </authorList>
    </citation>
    <scope>NUCLEOTIDE SEQUENCE [LARGE SCALE GENOMIC DNA]</scope>
    <source>
        <strain evidence="2 3">NBRC 104589</strain>
    </source>
</reference>
<dbReference type="Proteomes" id="UP000321922">
    <property type="component" value="Unassembled WGS sequence"/>
</dbReference>
<feature type="transmembrane region" description="Helical" evidence="1">
    <location>
        <begin position="99"/>
        <end position="123"/>
    </location>
</feature>
<dbReference type="OrthoDB" id="5827192at2"/>
<keyword evidence="1" id="KW-0812">Transmembrane</keyword>
<keyword evidence="1" id="KW-1133">Transmembrane helix</keyword>
<evidence type="ECO:0008006" key="4">
    <source>
        <dbReference type="Google" id="ProtNLM"/>
    </source>
</evidence>
<dbReference type="Gene3D" id="2.40.50.140">
    <property type="entry name" value="Nucleic acid-binding proteins"/>
    <property type="match status" value="1"/>
</dbReference>
<evidence type="ECO:0000256" key="1">
    <source>
        <dbReference type="SAM" id="Phobius"/>
    </source>
</evidence>
<comment type="caution">
    <text evidence="2">The sequence shown here is derived from an EMBL/GenBank/DDBJ whole genome shotgun (WGS) entry which is preliminary data.</text>
</comment>
<name>A0A511QJ47_9VIBR</name>
<feature type="transmembrane region" description="Helical" evidence="1">
    <location>
        <begin position="6"/>
        <end position="31"/>
    </location>
</feature>
<accession>A0A511QJ47</accession>
<keyword evidence="3" id="KW-1185">Reference proteome</keyword>
<organism evidence="2 3">
    <name type="scientific">Vibrio sagamiensis NBRC 104589</name>
    <dbReference type="NCBI Taxonomy" id="1219064"/>
    <lineage>
        <taxon>Bacteria</taxon>
        <taxon>Pseudomonadati</taxon>
        <taxon>Pseudomonadota</taxon>
        <taxon>Gammaproteobacteria</taxon>
        <taxon>Vibrionales</taxon>
        <taxon>Vibrionaceae</taxon>
        <taxon>Vibrio</taxon>
    </lineage>
</organism>
<keyword evidence="1" id="KW-0472">Membrane</keyword>
<gene>
    <name evidence="2" type="ORF">VSA01S_25940</name>
</gene>
<dbReference type="RefSeq" id="WP_039979811.1">
    <property type="nucleotide sequence ID" value="NZ_BAOJ01000021.1"/>
</dbReference>
<sequence>MDLSDFLSVLISFPTNVFFIPFVIFFIIMLIDMLFDIFDGVLGELDVIDLDNMNGGVFILPPILTKVPLPIALCVTFFWATIFEYYLDTYLLSNFISTISLVAGVVSLPIIAYLALLVSAFLLKPLAPFFNKENSFATIDYVGLRGKVLSSTVNAEMGGEVTVIHNGNEVLLDVFSEGKQEIHYGDEVVIVSQINDSQHYLVAKI</sequence>
<dbReference type="InterPro" id="IPR012340">
    <property type="entry name" value="NA-bd_OB-fold"/>
</dbReference>
<protein>
    <recommendedName>
        <fullName evidence="4">DUF1449 domain-containing protein</fullName>
    </recommendedName>
</protein>